<evidence type="ECO:0000259" key="1">
    <source>
        <dbReference type="Pfam" id="PF00925"/>
    </source>
</evidence>
<accession>A0A1E4SU94</accession>
<dbReference type="InterPro" id="IPR036144">
    <property type="entry name" value="RibA-like_sf"/>
</dbReference>
<dbReference type="OrthoDB" id="57939at2759"/>
<protein>
    <recommendedName>
        <fullName evidence="5">GTP cyclohydrolase N-terminal domain-containing protein</fullName>
    </recommendedName>
</protein>
<evidence type="ECO:0000313" key="3">
    <source>
        <dbReference type="EMBL" id="ODV83080.1"/>
    </source>
</evidence>
<evidence type="ECO:0000259" key="2">
    <source>
        <dbReference type="Pfam" id="PF12471"/>
    </source>
</evidence>
<evidence type="ECO:0008006" key="5">
    <source>
        <dbReference type="Google" id="ProtNLM"/>
    </source>
</evidence>
<feature type="domain" description="GTP cyclohydrolase N-terminal" evidence="2">
    <location>
        <begin position="48"/>
        <end position="239"/>
    </location>
</feature>
<dbReference type="Pfam" id="PF12471">
    <property type="entry name" value="GTP_CH_N"/>
    <property type="match status" value="1"/>
</dbReference>
<dbReference type="InterPro" id="IPR032677">
    <property type="entry name" value="GTP_cyclohydro_II"/>
</dbReference>
<evidence type="ECO:0000313" key="4">
    <source>
        <dbReference type="Proteomes" id="UP000094801"/>
    </source>
</evidence>
<dbReference type="PANTHER" id="PTHR47259:SF2">
    <property type="entry name" value="URACIL-REGULATED PROTEIN 1"/>
    <property type="match status" value="1"/>
</dbReference>
<sequence>MAPVSIATCQCTSNVHSHESQTTKSTTTPSKKSTLNFQDSELYADRPIRLTTYSTDSDIKPIPLNWFEKDHKLRGPVVCNRTGDGLLKHNTIGAHAGPYSIYHALSTATKQLDIKHKPDYTNGEPAVEFPMMPQWFTENKIVSLDPFGHLAPWLYQDLSNEENVEVQPTMSITKAILSLPELKDEVAKGNLKPDGKIVLNEMGDLAVTKIAVDPVWNLPGVALKLGITELELRRALFEDTNGMYPELITRPDLKTFMPPIGGITVYILGNPEFIPDPTKKLALRVHDECSGSDVFLSDICSCRCYLIFGLREAAIEAQNGGNGIVAYYRKEGRALGEVLKYMVYNARKRSGDSADAYFHRTECIAGVKDARFQELMPDILHWMGITKIDRMLSMSNMKHDAIVNQGIEIVERVEIPDELLPADSRVEIDAKIAAGYFTNGHVYTQEELKDVKGRSW</sequence>
<dbReference type="SUPFAM" id="SSF142695">
    <property type="entry name" value="RibA-like"/>
    <property type="match status" value="1"/>
</dbReference>
<gene>
    <name evidence="3" type="ORF">CANARDRAFT_30307</name>
</gene>
<dbReference type="Pfam" id="PF00925">
    <property type="entry name" value="GTP_cyclohydro2"/>
    <property type="match status" value="1"/>
</dbReference>
<name>A0A1E4SU94_9ASCO</name>
<keyword evidence="4" id="KW-1185">Reference proteome</keyword>
<dbReference type="EMBL" id="KV453868">
    <property type="protein sequence ID" value="ODV83080.1"/>
    <property type="molecule type" value="Genomic_DNA"/>
</dbReference>
<organism evidence="3 4">
    <name type="scientific">[Candida] arabinofermentans NRRL YB-2248</name>
    <dbReference type="NCBI Taxonomy" id="983967"/>
    <lineage>
        <taxon>Eukaryota</taxon>
        <taxon>Fungi</taxon>
        <taxon>Dikarya</taxon>
        <taxon>Ascomycota</taxon>
        <taxon>Saccharomycotina</taxon>
        <taxon>Pichiomycetes</taxon>
        <taxon>Pichiales</taxon>
        <taxon>Pichiaceae</taxon>
        <taxon>Ogataea</taxon>
        <taxon>Ogataea/Candida clade</taxon>
    </lineage>
</organism>
<dbReference type="Gene3D" id="3.40.50.10990">
    <property type="entry name" value="GTP cyclohydrolase II"/>
    <property type="match status" value="1"/>
</dbReference>
<dbReference type="Proteomes" id="UP000094801">
    <property type="component" value="Unassembled WGS sequence"/>
</dbReference>
<feature type="domain" description="GTP cyclohydrolase II" evidence="1">
    <location>
        <begin position="280"/>
        <end position="413"/>
    </location>
</feature>
<dbReference type="InterPro" id="IPR022163">
    <property type="entry name" value="GTP_CH_N"/>
</dbReference>
<proteinExistence type="predicted"/>
<dbReference type="NCBIfam" id="NF005536">
    <property type="entry name" value="PRK07198.1"/>
    <property type="match status" value="1"/>
</dbReference>
<reference evidence="4" key="1">
    <citation type="submission" date="2016-04" db="EMBL/GenBank/DDBJ databases">
        <title>Comparative genomics of biotechnologically important yeasts.</title>
        <authorList>
            <consortium name="DOE Joint Genome Institute"/>
            <person name="Riley R."/>
            <person name="Haridas S."/>
            <person name="Wolfe K.H."/>
            <person name="Lopes M.R."/>
            <person name="Hittinger C.T."/>
            <person name="Goker M."/>
            <person name="Salamov A."/>
            <person name="Wisecaver J."/>
            <person name="Long T.M."/>
            <person name="Aerts A.L."/>
            <person name="Barry K."/>
            <person name="Choi C."/>
            <person name="Clum A."/>
            <person name="Coughlan A.Y."/>
            <person name="Deshpande S."/>
            <person name="Douglass A.P."/>
            <person name="Hanson S.J."/>
            <person name="Klenk H.-P."/>
            <person name="Labutti K."/>
            <person name="Lapidus A."/>
            <person name="Lindquist E."/>
            <person name="Lipzen A."/>
            <person name="Meier-Kolthoff J.P."/>
            <person name="Ohm R.A."/>
            <person name="Otillar R.P."/>
            <person name="Pangilinan J."/>
            <person name="Peng Y."/>
            <person name="Rokas A."/>
            <person name="Rosa C.A."/>
            <person name="Scheuner C."/>
            <person name="Sibirny A.A."/>
            <person name="Slot J.C."/>
            <person name="Stielow J.B."/>
            <person name="Sun H."/>
            <person name="Kurtzman C.P."/>
            <person name="Blackwell M."/>
            <person name="Grigoriev I.V."/>
            <person name="Jeffries T.W."/>
        </authorList>
    </citation>
    <scope>NUCLEOTIDE SEQUENCE [LARGE SCALE GENOMIC DNA]</scope>
    <source>
        <strain evidence="4">NRRL YB-2248</strain>
    </source>
</reference>
<dbReference type="AlphaFoldDB" id="A0A1E4SU94"/>
<dbReference type="PANTHER" id="PTHR47259">
    <property type="match status" value="1"/>
</dbReference>
<dbReference type="STRING" id="983967.A0A1E4SU94"/>